<reference evidence="1" key="1">
    <citation type="submission" date="2022-11" db="EMBL/GenBank/DDBJ databases">
        <title>Genome Sequence of Nemania bipapillata.</title>
        <authorList>
            <person name="Buettner E."/>
        </authorList>
    </citation>
    <scope>NUCLEOTIDE SEQUENCE</scope>
    <source>
        <strain evidence="1">CP14</strain>
    </source>
</reference>
<dbReference type="EMBL" id="JAPESX010000545">
    <property type="protein sequence ID" value="KAJ8120773.1"/>
    <property type="molecule type" value="Genomic_DNA"/>
</dbReference>
<evidence type="ECO:0000313" key="2">
    <source>
        <dbReference type="Proteomes" id="UP001153334"/>
    </source>
</evidence>
<keyword evidence="2" id="KW-1185">Reference proteome</keyword>
<dbReference type="Proteomes" id="UP001153334">
    <property type="component" value="Unassembled WGS sequence"/>
</dbReference>
<proteinExistence type="predicted"/>
<name>A0ACC2J042_9PEZI</name>
<protein>
    <submittedName>
        <fullName evidence="1">Uncharacterized protein</fullName>
    </submittedName>
</protein>
<accession>A0ACC2J042</accession>
<organism evidence="1 2">
    <name type="scientific">Nemania bipapillata</name>
    <dbReference type="NCBI Taxonomy" id="110536"/>
    <lineage>
        <taxon>Eukaryota</taxon>
        <taxon>Fungi</taxon>
        <taxon>Dikarya</taxon>
        <taxon>Ascomycota</taxon>
        <taxon>Pezizomycotina</taxon>
        <taxon>Sordariomycetes</taxon>
        <taxon>Xylariomycetidae</taxon>
        <taxon>Xylariales</taxon>
        <taxon>Xylariaceae</taxon>
        <taxon>Nemania</taxon>
    </lineage>
</organism>
<sequence length="127" mass="14161">MGGTALQFAAISGNCEMAVELLERGANLYMLPSKIMGRWPIEGAAENGRLEMISFLWQAQQQTLYLAFEDNGFREKNFKKALRLARDNGHIGCSDLIAHLTKLPVTATDIPPVISPIYIDWPPPDWS</sequence>
<evidence type="ECO:0000313" key="1">
    <source>
        <dbReference type="EMBL" id="KAJ8120773.1"/>
    </source>
</evidence>
<comment type="caution">
    <text evidence="1">The sequence shown here is derived from an EMBL/GenBank/DDBJ whole genome shotgun (WGS) entry which is preliminary data.</text>
</comment>
<gene>
    <name evidence="1" type="ORF">ONZ43_g2606</name>
</gene>